<dbReference type="EMBL" id="CAWYQH010000013">
    <property type="protein sequence ID" value="CAK8674825.1"/>
    <property type="molecule type" value="Genomic_DNA"/>
</dbReference>
<dbReference type="InterPro" id="IPR008162">
    <property type="entry name" value="Pyrophosphatase"/>
</dbReference>
<keyword evidence="4" id="KW-0479">Metal-binding</keyword>
<evidence type="ECO:0000313" key="7">
    <source>
        <dbReference type="EMBL" id="CAK8674825.1"/>
    </source>
</evidence>
<comment type="caution">
    <text evidence="7">The sequence shown here is derived from an EMBL/GenBank/DDBJ whole genome shotgun (WGS) entry which is preliminary data.</text>
</comment>
<keyword evidence="6" id="KW-0460">Magnesium</keyword>
<comment type="similarity">
    <text evidence="2">Belongs to the PPase family.</text>
</comment>
<dbReference type="PROSITE" id="PS00387">
    <property type="entry name" value="PPASE"/>
    <property type="match status" value="1"/>
</dbReference>
<dbReference type="Proteomes" id="UP001642483">
    <property type="component" value="Unassembled WGS sequence"/>
</dbReference>
<comment type="cofactor">
    <cofactor evidence="1">
        <name>Mg(2+)</name>
        <dbReference type="ChEBI" id="CHEBI:18420"/>
    </cofactor>
</comment>
<dbReference type="InterPro" id="IPR036649">
    <property type="entry name" value="Pyrophosphatase_sf"/>
</dbReference>
<gene>
    <name evidence="7" type="ORF">CVLEPA_LOCUS4485</name>
</gene>
<name>A0ABP0F596_CLALP</name>
<dbReference type="PANTHER" id="PTHR10286">
    <property type="entry name" value="INORGANIC PYROPHOSPHATASE"/>
    <property type="match status" value="1"/>
</dbReference>
<evidence type="ECO:0000256" key="2">
    <source>
        <dbReference type="ARBA" id="ARBA00006220"/>
    </source>
</evidence>
<dbReference type="Gene3D" id="3.90.80.10">
    <property type="entry name" value="Inorganic pyrophosphatase"/>
    <property type="match status" value="1"/>
</dbReference>
<dbReference type="Pfam" id="PF00719">
    <property type="entry name" value="Pyrophosphatase"/>
    <property type="match status" value="1"/>
</dbReference>
<dbReference type="SUPFAM" id="SSF50324">
    <property type="entry name" value="Inorganic pyrophosphatase"/>
    <property type="match status" value="1"/>
</dbReference>
<protein>
    <recommendedName>
        <fullName evidence="3">inorganic diphosphatase</fullName>
        <ecNumber evidence="3">3.6.1.1</ecNumber>
    </recommendedName>
</protein>
<organism evidence="7 8">
    <name type="scientific">Clavelina lepadiformis</name>
    <name type="common">Light-bulb sea squirt</name>
    <name type="synonym">Ascidia lepadiformis</name>
    <dbReference type="NCBI Taxonomy" id="159417"/>
    <lineage>
        <taxon>Eukaryota</taxon>
        <taxon>Metazoa</taxon>
        <taxon>Chordata</taxon>
        <taxon>Tunicata</taxon>
        <taxon>Ascidiacea</taxon>
        <taxon>Aplousobranchia</taxon>
        <taxon>Clavelinidae</taxon>
        <taxon>Clavelina</taxon>
    </lineage>
</organism>
<dbReference type="EC" id="3.6.1.1" evidence="3"/>
<accession>A0ABP0F596</accession>
<reference evidence="7 8" key="1">
    <citation type="submission" date="2024-02" db="EMBL/GenBank/DDBJ databases">
        <authorList>
            <person name="Daric V."/>
            <person name="Darras S."/>
        </authorList>
    </citation>
    <scope>NUCLEOTIDE SEQUENCE [LARGE SCALE GENOMIC DNA]</scope>
</reference>
<keyword evidence="5" id="KW-0378">Hydrolase</keyword>
<evidence type="ECO:0000256" key="1">
    <source>
        <dbReference type="ARBA" id="ARBA00001946"/>
    </source>
</evidence>
<dbReference type="CDD" id="cd00412">
    <property type="entry name" value="pyrophosphatase"/>
    <property type="match status" value="1"/>
</dbReference>
<keyword evidence="8" id="KW-1185">Reference proteome</keyword>
<evidence type="ECO:0000256" key="6">
    <source>
        <dbReference type="ARBA" id="ARBA00022842"/>
    </source>
</evidence>
<evidence type="ECO:0000256" key="3">
    <source>
        <dbReference type="ARBA" id="ARBA00012146"/>
    </source>
</evidence>
<evidence type="ECO:0000313" key="8">
    <source>
        <dbReference type="Proteomes" id="UP001642483"/>
    </source>
</evidence>
<proteinExistence type="inferred from homology"/>
<evidence type="ECO:0000256" key="4">
    <source>
        <dbReference type="ARBA" id="ARBA00022723"/>
    </source>
</evidence>
<evidence type="ECO:0000256" key="5">
    <source>
        <dbReference type="ARBA" id="ARBA00022801"/>
    </source>
</evidence>
<sequence>MSAAATKFATYLNASRRICQINRVLFSPSVTRSLTSSKYLSMAYQIEERGSPNTLEYRMYYKNNGNYISPFHDIPCCATDNPKTYNMVVEVPRWTNSKMEIATKEPLNPIKQDVKKGKLRYVANTYPYKGYIWNYGAIPQTWENPKHVDPDTKQTGDNDPIDVCEIGSRVPKRGDVIQVKILGVLAMIDEGETDWKIIAIDVKDPLADQLNDITDVDTLLPGYLDDTRNWFRVYKRADGKPFNSFAFDGAFKNRSFAERVVEETHKFWNQLMDDQAEGDIDRTNSTRSGKSENISQAECSKIVSANPASGPAVEITDEKASAWYFLKEEE</sequence>